<dbReference type="InterPro" id="IPR015158">
    <property type="entry name" value="Bud22_dom"/>
</dbReference>
<evidence type="ECO:0000313" key="5">
    <source>
        <dbReference type="Proteomes" id="UP001498398"/>
    </source>
</evidence>
<gene>
    <name evidence="4" type="ORF">VKT23_003692</name>
</gene>
<feature type="region of interest" description="Disordered" evidence="2">
    <location>
        <begin position="167"/>
        <end position="436"/>
    </location>
</feature>
<reference evidence="4 5" key="1">
    <citation type="submission" date="2024-01" db="EMBL/GenBank/DDBJ databases">
        <title>A draft genome for the cacao thread blight pathogen Marasmiellus scandens.</title>
        <authorList>
            <person name="Baruah I.K."/>
            <person name="Leung J."/>
            <person name="Bukari Y."/>
            <person name="Amoako-Attah I."/>
            <person name="Meinhardt L.W."/>
            <person name="Bailey B.A."/>
            <person name="Cohen S.P."/>
        </authorList>
    </citation>
    <scope>NUCLEOTIDE SEQUENCE [LARGE SCALE GENOMIC DNA]</scope>
    <source>
        <strain evidence="4 5">GH-19</strain>
    </source>
</reference>
<keyword evidence="5" id="KW-1185">Reference proteome</keyword>
<evidence type="ECO:0000259" key="3">
    <source>
        <dbReference type="Pfam" id="PF09073"/>
    </source>
</evidence>
<evidence type="ECO:0000256" key="1">
    <source>
        <dbReference type="ARBA" id="ARBA00023054"/>
    </source>
</evidence>
<dbReference type="PANTHER" id="PTHR23325">
    <property type="entry name" value="SERUM RESPONSE FACTOR-BINDING"/>
    <property type="match status" value="1"/>
</dbReference>
<proteinExistence type="predicted"/>
<dbReference type="InterPro" id="IPR037393">
    <property type="entry name" value="Bud22/SRFB1"/>
</dbReference>
<evidence type="ECO:0000313" key="4">
    <source>
        <dbReference type="EMBL" id="KAK7469201.1"/>
    </source>
</evidence>
<protein>
    <recommendedName>
        <fullName evidence="3">Bud22 domain-containing protein</fullName>
    </recommendedName>
</protein>
<dbReference type="EMBL" id="JBANRG010000003">
    <property type="protein sequence ID" value="KAK7469201.1"/>
    <property type="molecule type" value="Genomic_DNA"/>
</dbReference>
<feature type="compositionally biased region" description="Basic and acidic residues" evidence="2">
    <location>
        <begin position="181"/>
        <end position="201"/>
    </location>
</feature>
<sequence>MRPETQRKGVKRKRHELSKEVNPQKDIGTKVVGKLHHDLKEVRKAAKKAKTFETQKLVKKLKSLRLKEGSEQDINDCESQLEELKSLSHDAVANTALKRRLTKDKVLSENESMQTAMDQELSSNLLTLATGGTAAAKVQSRILSSKILAAGVNTAMEDLRAVVRPVEDSQDADVSVDDEIPERPRKLKKMEGKTSKAKVEDGDVEMDFDTTDGKFSEQTPDDEVDAAGWESGTVGDDEREPGDGWESTSLGDNESDGYMDEDTPDVDEGSMKPPTKIITARSRNQDGQSTFLSSLSTGFVRGNSDSDWSESEAKVADFAQKKNRRGQRARRAIWEKKYGRNANHKKKEAEVTERGQKRWPNSGPDRRDSRSQSSHFVHAKKVGASRREDIERPQRSESSANTKALHPSWEAKKRLKEKQSIAIQPQPNRKIKFSES</sequence>
<feature type="region of interest" description="Disordered" evidence="2">
    <location>
        <begin position="1"/>
        <end position="25"/>
    </location>
</feature>
<dbReference type="Pfam" id="PF09073">
    <property type="entry name" value="BUD22"/>
    <property type="match status" value="1"/>
</dbReference>
<comment type="caution">
    <text evidence="4">The sequence shown here is derived from an EMBL/GenBank/DDBJ whole genome shotgun (WGS) entry which is preliminary data.</text>
</comment>
<organism evidence="4 5">
    <name type="scientific">Marasmiellus scandens</name>
    <dbReference type="NCBI Taxonomy" id="2682957"/>
    <lineage>
        <taxon>Eukaryota</taxon>
        <taxon>Fungi</taxon>
        <taxon>Dikarya</taxon>
        <taxon>Basidiomycota</taxon>
        <taxon>Agaricomycotina</taxon>
        <taxon>Agaricomycetes</taxon>
        <taxon>Agaricomycetidae</taxon>
        <taxon>Agaricales</taxon>
        <taxon>Marasmiineae</taxon>
        <taxon>Omphalotaceae</taxon>
        <taxon>Marasmiellus</taxon>
    </lineage>
</organism>
<dbReference type="Proteomes" id="UP001498398">
    <property type="component" value="Unassembled WGS sequence"/>
</dbReference>
<evidence type="ECO:0000256" key="2">
    <source>
        <dbReference type="SAM" id="MobiDB-lite"/>
    </source>
</evidence>
<keyword evidence="1" id="KW-0175">Coiled coil</keyword>
<feature type="compositionally biased region" description="Acidic residues" evidence="2">
    <location>
        <begin position="168"/>
        <end position="180"/>
    </location>
</feature>
<accession>A0ABR1JY12</accession>
<feature type="compositionally biased region" description="Polar residues" evidence="2">
    <location>
        <begin position="281"/>
        <end position="297"/>
    </location>
</feature>
<feature type="compositionally biased region" description="Acidic residues" evidence="2">
    <location>
        <begin position="253"/>
        <end position="268"/>
    </location>
</feature>
<feature type="compositionally biased region" description="Basic and acidic residues" evidence="2">
    <location>
        <begin position="347"/>
        <end position="356"/>
    </location>
</feature>
<feature type="domain" description="Bud22" evidence="3">
    <location>
        <begin position="35"/>
        <end position="433"/>
    </location>
</feature>
<name>A0ABR1JY12_9AGAR</name>
<dbReference type="PANTHER" id="PTHR23325:SF1">
    <property type="entry name" value="SERUM RESPONSE FACTOR-BINDING PROTEIN 1"/>
    <property type="match status" value="1"/>
</dbReference>
<feature type="compositionally biased region" description="Basic residues" evidence="2">
    <location>
        <begin position="321"/>
        <end position="331"/>
    </location>
</feature>
<feature type="compositionally biased region" description="Basic and acidic residues" evidence="2">
    <location>
        <begin position="385"/>
        <end position="395"/>
    </location>
</feature>